<protein>
    <submittedName>
        <fullName evidence="1">Uncharacterized protein</fullName>
    </submittedName>
</protein>
<comment type="caution">
    <text evidence="1">The sequence shown here is derived from an EMBL/GenBank/DDBJ whole genome shotgun (WGS) entry which is preliminary data.</text>
</comment>
<dbReference type="EMBL" id="CAXAMN010022607">
    <property type="protein sequence ID" value="CAK9071344.1"/>
    <property type="molecule type" value="Genomic_DNA"/>
</dbReference>
<keyword evidence="2" id="KW-1185">Reference proteome</keyword>
<gene>
    <name evidence="1" type="ORF">CCMP2556_LOCUS35073</name>
</gene>
<accession>A0ABP0P8E6</accession>
<sequence length="193" mass="22394">MALDGVEWGTGLTLRAAADLLGAEIHVFEDDLSEGQMYIHYETWHLIVGFERQLERAQREQEEVHLSFQRVHEDLRVSGEEQRQLLTEQEQSLQCRLHAGDQETCTFVAQDEKICDRLQHSLATRLARLADERRLLEAQRRLQGDLRDLGRQATDLMDTMNRSIQARGPVWAASQCLLRYQCKPRKTYVCCNL</sequence>
<evidence type="ECO:0000313" key="2">
    <source>
        <dbReference type="Proteomes" id="UP001642484"/>
    </source>
</evidence>
<dbReference type="Proteomes" id="UP001642484">
    <property type="component" value="Unassembled WGS sequence"/>
</dbReference>
<evidence type="ECO:0000313" key="1">
    <source>
        <dbReference type="EMBL" id="CAK9071344.1"/>
    </source>
</evidence>
<reference evidence="1 2" key="1">
    <citation type="submission" date="2024-02" db="EMBL/GenBank/DDBJ databases">
        <authorList>
            <person name="Chen Y."/>
            <person name="Shah S."/>
            <person name="Dougan E. K."/>
            <person name="Thang M."/>
            <person name="Chan C."/>
        </authorList>
    </citation>
    <scope>NUCLEOTIDE SEQUENCE [LARGE SCALE GENOMIC DNA]</scope>
</reference>
<name>A0ABP0P8E6_9DINO</name>
<organism evidence="1 2">
    <name type="scientific">Durusdinium trenchii</name>
    <dbReference type="NCBI Taxonomy" id="1381693"/>
    <lineage>
        <taxon>Eukaryota</taxon>
        <taxon>Sar</taxon>
        <taxon>Alveolata</taxon>
        <taxon>Dinophyceae</taxon>
        <taxon>Suessiales</taxon>
        <taxon>Symbiodiniaceae</taxon>
        <taxon>Durusdinium</taxon>
    </lineage>
</organism>
<proteinExistence type="predicted"/>